<accession>A0AAX4HBT9</accession>
<dbReference type="Pfam" id="PF00085">
    <property type="entry name" value="Thioredoxin"/>
    <property type="match status" value="1"/>
</dbReference>
<keyword evidence="1" id="KW-1015">Disulfide bond</keyword>
<dbReference type="SUPFAM" id="SSF52833">
    <property type="entry name" value="Thioredoxin-like"/>
    <property type="match status" value="1"/>
</dbReference>
<dbReference type="FunFam" id="3.40.30.10:FF:000245">
    <property type="entry name" value="Thioredoxin"/>
    <property type="match status" value="1"/>
</dbReference>
<dbReference type="NCBIfam" id="TIGR01068">
    <property type="entry name" value="thioredoxin"/>
    <property type="match status" value="1"/>
</dbReference>
<protein>
    <recommendedName>
        <fullName evidence="2">Thioredoxin domain-containing protein</fullName>
    </recommendedName>
</protein>
<dbReference type="PRINTS" id="PR00421">
    <property type="entry name" value="THIOREDOXIN"/>
</dbReference>
<dbReference type="InterPro" id="IPR036249">
    <property type="entry name" value="Thioredoxin-like_sf"/>
</dbReference>
<dbReference type="PROSITE" id="PS00194">
    <property type="entry name" value="THIOREDOXIN_1"/>
    <property type="match status" value="1"/>
</dbReference>
<dbReference type="InterPro" id="IPR013766">
    <property type="entry name" value="Thioredoxin_domain"/>
</dbReference>
<reference evidence="3 4" key="1">
    <citation type="submission" date="2023-10" db="EMBL/GenBank/DDBJ databases">
        <title>Draft Genome Sequence of Candida saopaulonensis from a very Premature Infant with Sepsis.</title>
        <authorList>
            <person name="Ning Y."/>
            <person name="Dai R."/>
            <person name="Xiao M."/>
            <person name="Xu Y."/>
            <person name="Yan Q."/>
            <person name="Zhang L."/>
        </authorList>
    </citation>
    <scope>NUCLEOTIDE SEQUENCE [LARGE SCALE GENOMIC DNA]</scope>
    <source>
        <strain evidence="3 4">19XY460</strain>
    </source>
</reference>
<dbReference type="Proteomes" id="UP001338582">
    <property type="component" value="Chromosome 4"/>
</dbReference>
<keyword evidence="4" id="KW-1185">Reference proteome</keyword>
<dbReference type="GO" id="GO:0015035">
    <property type="term" value="F:protein-disulfide reductase activity"/>
    <property type="evidence" value="ECO:0007669"/>
    <property type="project" value="InterPro"/>
</dbReference>
<dbReference type="Gene3D" id="3.40.30.10">
    <property type="entry name" value="Glutaredoxin"/>
    <property type="match status" value="1"/>
</dbReference>
<evidence type="ECO:0000256" key="1">
    <source>
        <dbReference type="ARBA" id="ARBA00023157"/>
    </source>
</evidence>
<evidence type="ECO:0000313" key="4">
    <source>
        <dbReference type="Proteomes" id="UP001338582"/>
    </source>
</evidence>
<gene>
    <name evidence="3" type="ORF">PUMCH_003179</name>
</gene>
<dbReference type="CDD" id="cd02947">
    <property type="entry name" value="TRX_family"/>
    <property type="match status" value="1"/>
</dbReference>
<dbReference type="PROSITE" id="PS51352">
    <property type="entry name" value="THIOREDOXIN_2"/>
    <property type="match status" value="1"/>
</dbReference>
<dbReference type="GeneID" id="88174243"/>
<dbReference type="InterPro" id="IPR017937">
    <property type="entry name" value="Thioredoxin_CS"/>
</dbReference>
<organism evidence="3 4">
    <name type="scientific">Australozyma saopauloensis</name>
    <dbReference type="NCBI Taxonomy" id="291208"/>
    <lineage>
        <taxon>Eukaryota</taxon>
        <taxon>Fungi</taxon>
        <taxon>Dikarya</taxon>
        <taxon>Ascomycota</taxon>
        <taxon>Saccharomycotina</taxon>
        <taxon>Pichiomycetes</taxon>
        <taxon>Metschnikowiaceae</taxon>
        <taxon>Australozyma</taxon>
    </lineage>
</organism>
<feature type="domain" description="Thioredoxin" evidence="2">
    <location>
        <begin position="1"/>
        <end position="139"/>
    </location>
</feature>
<proteinExistence type="predicted"/>
<dbReference type="InterPro" id="IPR005746">
    <property type="entry name" value="Thioredoxin"/>
</dbReference>
<dbReference type="KEGG" id="asau:88174243"/>
<name>A0AAX4HBT9_9ASCO</name>
<sequence>MLRTATRFNRVSRVASPALRRFNSSKVIEIENLKQFQSTIGNKDKLSVVDFYATWCGPCKAVAPIFDKLAQELPEVEFARVDVDKAEDVAHEYAILAMPTFLMFQNGEKIESIVGANLGKIFSSIQKHSGVDLSTKNLR</sequence>
<dbReference type="AlphaFoldDB" id="A0AAX4HBT9"/>
<evidence type="ECO:0000259" key="2">
    <source>
        <dbReference type="PROSITE" id="PS51352"/>
    </source>
</evidence>
<dbReference type="EMBL" id="CP138897">
    <property type="protein sequence ID" value="WPK25846.1"/>
    <property type="molecule type" value="Genomic_DNA"/>
</dbReference>
<dbReference type="PANTHER" id="PTHR46115">
    <property type="entry name" value="THIOREDOXIN-LIKE PROTEIN 1"/>
    <property type="match status" value="1"/>
</dbReference>
<evidence type="ECO:0000313" key="3">
    <source>
        <dbReference type="EMBL" id="WPK25846.1"/>
    </source>
</evidence>
<dbReference type="RefSeq" id="XP_062878228.1">
    <property type="nucleotide sequence ID" value="XM_063022158.1"/>
</dbReference>